<reference evidence="2" key="1">
    <citation type="submission" date="2018-05" db="EMBL/GenBank/DDBJ databases">
        <authorList>
            <person name="Lanie J.A."/>
            <person name="Ng W.-L."/>
            <person name="Kazmierczak K.M."/>
            <person name="Andrzejewski T.M."/>
            <person name="Davidsen T.M."/>
            <person name="Wayne K.J."/>
            <person name="Tettelin H."/>
            <person name="Glass J.I."/>
            <person name="Rusch D."/>
            <person name="Podicherti R."/>
            <person name="Tsui H.-C.T."/>
            <person name="Winkler M.E."/>
        </authorList>
    </citation>
    <scope>NUCLEOTIDE SEQUENCE</scope>
</reference>
<name>A0A382RHS4_9ZZZZ</name>
<feature type="domain" description="C-methyltransferase" evidence="1">
    <location>
        <begin position="1"/>
        <end position="100"/>
    </location>
</feature>
<gene>
    <name evidence="2" type="ORF">METZ01_LOCUS349626</name>
</gene>
<dbReference type="InterPro" id="IPR013691">
    <property type="entry name" value="MeTrfase_14"/>
</dbReference>
<sequence>MLKDFQIQGKTIAGYGGSATSTTLIHHFGLNDYISYIFDDNQAKHNTYSPGFHIPVLSSDMIYEKNPDYIVLLAWRFNKPIIEKHKIFLSQGGNFILPLPNLKIIKQ</sequence>
<organism evidence="2">
    <name type="scientific">marine metagenome</name>
    <dbReference type="NCBI Taxonomy" id="408172"/>
    <lineage>
        <taxon>unclassified sequences</taxon>
        <taxon>metagenomes</taxon>
        <taxon>ecological metagenomes</taxon>
    </lineage>
</organism>
<dbReference type="EMBL" id="UINC01121536">
    <property type="protein sequence ID" value="SVC96772.1"/>
    <property type="molecule type" value="Genomic_DNA"/>
</dbReference>
<evidence type="ECO:0000259" key="1">
    <source>
        <dbReference type="Pfam" id="PF08484"/>
    </source>
</evidence>
<dbReference type="Pfam" id="PF08484">
    <property type="entry name" value="Methyltransf_14"/>
    <property type="match status" value="1"/>
</dbReference>
<evidence type="ECO:0000313" key="2">
    <source>
        <dbReference type="EMBL" id="SVC96772.1"/>
    </source>
</evidence>
<proteinExistence type="predicted"/>
<protein>
    <recommendedName>
        <fullName evidence="1">C-methyltransferase domain-containing protein</fullName>
    </recommendedName>
</protein>
<dbReference type="AlphaFoldDB" id="A0A382RHS4"/>
<dbReference type="Gene3D" id="3.40.50.720">
    <property type="entry name" value="NAD(P)-binding Rossmann-like Domain"/>
    <property type="match status" value="1"/>
</dbReference>
<accession>A0A382RHS4</accession>